<dbReference type="EMBL" id="GBXM01060863">
    <property type="protein sequence ID" value="JAH47714.1"/>
    <property type="molecule type" value="Transcribed_RNA"/>
</dbReference>
<protein>
    <submittedName>
        <fullName evidence="1">Uncharacterized protein</fullName>
    </submittedName>
</protein>
<reference evidence="1" key="2">
    <citation type="journal article" date="2015" name="Fish Shellfish Immunol.">
        <title>Early steps in the European eel (Anguilla anguilla)-Vibrio vulnificus interaction in the gills: Role of the RtxA13 toxin.</title>
        <authorList>
            <person name="Callol A."/>
            <person name="Pajuelo D."/>
            <person name="Ebbesson L."/>
            <person name="Teles M."/>
            <person name="MacKenzie S."/>
            <person name="Amaro C."/>
        </authorList>
    </citation>
    <scope>NUCLEOTIDE SEQUENCE</scope>
</reference>
<sequence>MVSENDDKVTDYVNLKNIYETFTKLKLQKTCIAKKQNKRFHKDISNE</sequence>
<evidence type="ECO:0000313" key="1">
    <source>
        <dbReference type="EMBL" id="JAH47714.1"/>
    </source>
</evidence>
<name>A0A0E9T2B8_ANGAN</name>
<accession>A0A0E9T2B8</accession>
<proteinExistence type="predicted"/>
<organism evidence="1">
    <name type="scientific">Anguilla anguilla</name>
    <name type="common">European freshwater eel</name>
    <name type="synonym">Muraena anguilla</name>
    <dbReference type="NCBI Taxonomy" id="7936"/>
    <lineage>
        <taxon>Eukaryota</taxon>
        <taxon>Metazoa</taxon>
        <taxon>Chordata</taxon>
        <taxon>Craniata</taxon>
        <taxon>Vertebrata</taxon>
        <taxon>Euteleostomi</taxon>
        <taxon>Actinopterygii</taxon>
        <taxon>Neopterygii</taxon>
        <taxon>Teleostei</taxon>
        <taxon>Anguilliformes</taxon>
        <taxon>Anguillidae</taxon>
        <taxon>Anguilla</taxon>
    </lineage>
</organism>
<reference evidence="1" key="1">
    <citation type="submission" date="2014-11" db="EMBL/GenBank/DDBJ databases">
        <authorList>
            <person name="Amaro Gonzalez C."/>
        </authorList>
    </citation>
    <scope>NUCLEOTIDE SEQUENCE</scope>
</reference>
<dbReference type="AlphaFoldDB" id="A0A0E9T2B8"/>